<organism evidence="8 9">
    <name type="scientific">Streblomastix strix</name>
    <dbReference type="NCBI Taxonomy" id="222440"/>
    <lineage>
        <taxon>Eukaryota</taxon>
        <taxon>Metamonada</taxon>
        <taxon>Preaxostyla</taxon>
        <taxon>Oxymonadida</taxon>
        <taxon>Streblomastigidae</taxon>
        <taxon>Streblomastix</taxon>
    </lineage>
</organism>
<evidence type="ECO:0000313" key="9">
    <source>
        <dbReference type="Proteomes" id="UP000324800"/>
    </source>
</evidence>
<dbReference type="Pfam" id="PF06565">
    <property type="entry name" value="DM10_dom"/>
    <property type="match status" value="3"/>
</dbReference>
<evidence type="ECO:0000256" key="5">
    <source>
        <dbReference type="ARBA" id="ARBA00023212"/>
    </source>
</evidence>
<proteinExistence type="predicted"/>
<keyword evidence="3" id="KW-0963">Cytoplasm</keyword>
<dbReference type="GO" id="GO:0005929">
    <property type="term" value="C:cilium"/>
    <property type="evidence" value="ECO:0007669"/>
    <property type="project" value="UniProtKB-SubCell"/>
</dbReference>
<dbReference type="Gene3D" id="2.30.29.170">
    <property type="match status" value="3"/>
</dbReference>
<keyword evidence="6" id="KW-0966">Cell projection</keyword>
<feature type="domain" description="DM10" evidence="7">
    <location>
        <begin position="223"/>
        <end position="334"/>
    </location>
</feature>
<evidence type="ECO:0000313" key="8">
    <source>
        <dbReference type="EMBL" id="KAA6390914.1"/>
    </source>
</evidence>
<evidence type="ECO:0000256" key="6">
    <source>
        <dbReference type="ARBA" id="ARBA00023273"/>
    </source>
</evidence>
<gene>
    <name evidence="8" type="ORF">EZS28_013557</name>
</gene>
<comment type="subcellular location">
    <subcellularLocation>
        <location evidence="1">Cell projection</location>
        <location evidence="1">Cilium</location>
    </subcellularLocation>
    <subcellularLocation>
        <location evidence="2">Cytoplasm</location>
        <location evidence="2">Cytoskeleton</location>
    </subcellularLocation>
</comment>
<keyword evidence="4" id="KW-0677">Repeat</keyword>
<comment type="caution">
    <text evidence="8">The sequence shown here is derived from an EMBL/GenBank/DDBJ whole genome shotgun (WGS) entry which is preliminary data.</text>
</comment>
<evidence type="ECO:0000259" key="7">
    <source>
        <dbReference type="PROSITE" id="PS51336"/>
    </source>
</evidence>
<sequence>EFRHEFDTRLADQCEVDDEINPYLGWSRKNIEWGTIAQGEKARVRAFRGEAPLPSDIGVQKQTIPSFIAYDKIVMAFLAYYKEPVHESQEEVYRVRSIEIDFHLEDGTMCLLEHKQENSGIPQGTYLKRHPIPKDENNPDFGFISLNDLDIGKDINIYGRVFHIYDANGSTREYLSKFLNRQLKPAETKPYDEHAKKREQIESHIRITIRDPDTKLQKFLRYDRNVLRFNGYWEDVEVFGDQRFFAIHYFLSDGTMEVLELRKVNSGYEAFPTFIKRQLVPKDGSAPLAMTDGQIWDCYKDQDLGIGKEITVYGRKLLLYDCDEFTQDWYRKKYGVQDFTPVDLISIGAVEPPILSKEKIRGSIGPDGREREIPPHLGFGQELDALSTCFHLQPRVWPRDVYKLLVRDKDQYHFLCRFETKDKGEAQRRFVLTFFLNDNSISVFEPQQRNIGNVTGKYIQRAKIYKPDSNVYYGPQDFYVGAVINLREKQFVLLDCDKHTFRTQRELGYPPPDYARIEAEYRLRLNDPFDARNLKQALDKLGRMCTLEEFKHTLDEYQLGPSELEMQALAIVQGANLTIDEGKDGEKIIEGKGEEIDIDIDKFKTQLTEGQRIQDGSLFRSNIPVLVHTVPHGATDIKPFPNATRVSFGSGAQDGTRNALLKTNAVSLQASDAGELTATTKGGLLQGGNLASVQRHPKASPSIVMSVPHSAGNMSGGIKRSLLEGETEKDFRLRLKRERAILVRTIERINLKHPSYTEAYQAFTLKQSSRLPLLRFQQQIIKYGITAKTSEFEILVNHFFGDQQEIGYEDFLRAMNVEDNPLSFEAAIAPDRTQ</sequence>
<dbReference type="PANTHER" id="PTHR12086">
    <property type="entry name" value="EF-HAND DOMAIN C-TERMINAL CONTAINING PROTEIN"/>
    <property type="match status" value="1"/>
</dbReference>
<dbReference type="EMBL" id="SNRW01003060">
    <property type="protein sequence ID" value="KAA6390914.1"/>
    <property type="molecule type" value="Genomic_DNA"/>
</dbReference>
<keyword evidence="5" id="KW-0206">Cytoskeleton</keyword>
<dbReference type="AlphaFoldDB" id="A0A5J4W7T7"/>
<dbReference type="InterPro" id="IPR040193">
    <property type="entry name" value="EFHC1/EFHC2/EFHB"/>
</dbReference>
<dbReference type="GO" id="GO:0005856">
    <property type="term" value="C:cytoskeleton"/>
    <property type="evidence" value="ECO:0007669"/>
    <property type="project" value="UniProtKB-SubCell"/>
</dbReference>
<dbReference type="PROSITE" id="PS51336">
    <property type="entry name" value="DM10"/>
    <property type="match status" value="3"/>
</dbReference>
<name>A0A5J4W7T7_9EUKA</name>
<dbReference type="Proteomes" id="UP000324800">
    <property type="component" value="Unassembled WGS sequence"/>
</dbReference>
<feature type="non-terminal residue" evidence="8">
    <location>
        <position position="1"/>
    </location>
</feature>
<reference evidence="8 9" key="1">
    <citation type="submission" date="2019-03" db="EMBL/GenBank/DDBJ databases">
        <title>Single cell metagenomics reveals metabolic interactions within the superorganism composed of flagellate Streblomastix strix and complex community of Bacteroidetes bacteria on its surface.</title>
        <authorList>
            <person name="Treitli S.C."/>
            <person name="Kolisko M."/>
            <person name="Husnik F."/>
            <person name="Keeling P."/>
            <person name="Hampl V."/>
        </authorList>
    </citation>
    <scope>NUCLEOTIDE SEQUENCE [LARGE SCALE GENOMIC DNA]</scope>
    <source>
        <strain evidence="8">ST1C</strain>
    </source>
</reference>
<dbReference type="InterPro" id="IPR006602">
    <property type="entry name" value="DM10_dom"/>
</dbReference>
<dbReference type="OrthoDB" id="10255210at2759"/>
<evidence type="ECO:0000256" key="4">
    <source>
        <dbReference type="ARBA" id="ARBA00022737"/>
    </source>
</evidence>
<protein>
    <submittedName>
        <fullName evidence="8">Putative EF-hand domain-containing protein</fullName>
    </submittedName>
</protein>
<dbReference type="FunFam" id="2.30.29.170:FF:000002">
    <property type="entry name" value="EF-hand domain (C-terminal) containing 1"/>
    <property type="match status" value="1"/>
</dbReference>
<evidence type="ECO:0000256" key="2">
    <source>
        <dbReference type="ARBA" id="ARBA00004245"/>
    </source>
</evidence>
<evidence type="ECO:0000256" key="3">
    <source>
        <dbReference type="ARBA" id="ARBA00022490"/>
    </source>
</evidence>
<evidence type="ECO:0000256" key="1">
    <source>
        <dbReference type="ARBA" id="ARBA00004138"/>
    </source>
</evidence>
<feature type="domain" description="DM10" evidence="7">
    <location>
        <begin position="71"/>
        <end position="179"/>
    </location>
</feature>
<dbReference type="FunFam" id="2.30.29.170:FF:000004">
    <property type="entry name" value="EF-hand domain containing 2"/>
    <property type="match status" value="1"/>
</dbReference>
<dbReference type="SMART" id="SM00676">
    <property type="entry name" value="DM10"/>
    <property type="match status" value="3"/>
</dbReference>
<feature type="domain" description="DM10" evidence="7">
    <location>
        <begin position="408"/>
        <end position="508"/>
    </location>
</feature>
<accession>A0A5J4W7T7</accession>